<proteinExistence type="predicted"/>
<dbReference type="Proteomes" id="UP001148018">
    <property type="component" value="Unassembled WGS sequence"/>
</dbReference>
<sequence length="137" mass="14977">MESGPVSLWRPWTRPLDTTPGYNPWILPLDTTPGYNPLDATLDICVEEQQEDDELAAADSAQFRQMMSPPVCDSVGRAHSPYSFTRCLETGDGHQPNRGAPCMAAIQAEEGASDSRSDGVRRLGAMQPCPCQAYAFE</sequence>
<dbReference type="AlphaFoldDB" id="A0A9Q0ITL2"/>
<comment type="caution">
    <text evidence="1">The sequence shown here is derived from an EMBL/GenBank/DDBJ whole genome shotgun (WGS) entry which is preliminary data.</text>
</comment>
<accession>A0A9Q0ITL2</accession>
<organism evidence="1 2">
    <name type="scientific">Muraenolepis orangiensis</name>
    <name type="common">Patagonian moray cod</name>
    <dbReference type="NCBI Taxonomy" id="630683"/>
    <lineage>
        <taxon>Eukaryota</taxon>
        <taxon>Metazoa</taxon>
        <taxon>Chordata</taxon>
        <taxon>Craniata</taxon>
        <taxon>Vertebrata</taxon>
        <taxon>Euteleostomi</taxon>
        <taxon>Actinopterygii</taxon>
        <taxon>Neopterygii</taxon>
        <taxon>Teleostei</taxon>
        <taxon>Neoteleostei</taxon>
        <taxon>Acanthomorphata</taxon>
        <taxon>Zeiogadaria</taxon>
        <taxon>Gadariae</taxon>
        <taxon>Gadiformes</taxon>
        <taxon>Muraenolepidoidei</taxon>
        <taxon>Muraenolepididae</taxon>
        <taxon>Muraenolepis</taxon>
    </lineage>
</organism>
<reference evidence="1" key="1">
    <citation type="submission" date="2022-07" db="EMBL/GenBank/DDBJ databases">
        <title>Chromosome-level genome of Muraenolepis orangiensis.</title>
        <authorList>
            <person name="Kim J."/>
        </authorList>
    </citation>
    <scope>NUCLEOTIDE SEQUENCE</scope>
    <source>
        <strain evidence="1">KU_S4_2022</strain>
        <tissue evidence="1">Muscle</tissue>
    </source>
</reference>
<protein>
    <submittedName>
        <fullName evidence="1">Uncharacterized protein</fullName>
    </submittedName>
</protein>
<name>A0A9Q0ITL2_9TELE</name>
<dbReference type="EMBL" id="JANIIK010000035">
    <property type="protein sequence ID" value="KAJ3612852.1"/>
    <property type="molecule type" value="Genomic_DNA"/>
</dbReference>
<keyword evidence="2" id="KW-1185">Reference proteome</keyword>
<evidence type="ECO:0000313" key="1">
    <source>
        <dbReference type="EMBL" id="KAJ3612852.1"/>
    </source>
</evidence>
<gene>
    <name evidence="1" type="ORF">NHX12_019109</name>
</gene>
<evidence type="ECO:0000313" key="2">
    <source>
        <dbReference type="Proteomes" id="UP001148018"/>
    </source>
</evidence>